<comment type="caution">
    <text evidence="1">The sequence shown here is derived from an EMBL/GenBank/DDBJ whole genome shotgun (WGS) entry which is preliminary data.</text>
</comment>
<reference evidence="1" key="1">
    <citation type="journal article" date="2015" name="Nature">
        <title>Complex archaea that bridge the gap between prokaryotes and eukaryotes.</title>
        <authorList>
            <person name="Spang A."/>
            <person name="Saw J.H."/>
            <person name="Jorgensen S.L."/>
            <person name="Zaremba-Niedzwiedzka K."/>
            <person name="Martijn J."/>
            <person name="Lind A.E."/>
            <person name="van Eijk R."/>
            <person name="Schleper C."/>
            <person name="Guy L."/>
            <person name="Ettema T.J."/>
        </authorList>
    </citation>
    <scope>NUCLEOTIDE SEQUENCE</scope>
</reference>
<proteinExistence type="predicted"/>
<evidence type="ECO:0000313" key="1">
    <source>
        <dbReference type="EMBL" id="KKL17780.1"/>
    </source>
</evidence>
<protein>
    <submittedName>
        <fullName evidence="1">Uncharacterized protein</fullName>
    </submittedName>
</protein>
<dbReference type="AlphaFoldDB" id="A0A0F9B838"/>
<accession>A0A0F9B838</accession>
<organism evidence="1">
    <name type="scientific">marine sediment metagenome</name>
    <dbReference type="NCBI Taxonomy" id="412755"/>
    <lineage>
        <taxon>unclassified sequences</taxon>
        <taxon>metagenomes</taxon>
        <taxon>ecological metagenomes</taxon>
    </lineage>
</organism>
<gene>
    <name evidence="1" type="ORF">LCGC14_2482140</name>
</gene>
<name>A0A0F9B838_9ZZZZ</name>
<sequence>MALNALIIRFNANVFVPTSVPNTVNHVIYDVTADTGPNAYPAGGEPIDFSNEFAEVFSVVPDLALEPPTIGQADAVGAMVPVFQGAAGAAGNNTGFIRLYIIDADGGGPANLAELAVAA</sequence>
<dbReference type="EMBL" id="LAZR01039126">
    <property type="protein sequence ID" value="KKL17780.1"/>
    <property type="molecule type" value="Genomic_DNA"/>
</dbReference>